<evidence type="ECO:0000256" key="5">
    <source>
        <dbReference type="ARBA" id="ARBA00023136"/>
    </source>
</evidence>
<feature type="transmembrane region" description="Helical" evidence="6">
    <location>
        <begin position="36"/>
        <end position="55"/>
    </location>
</feature>
<reference evidence="8 11" key="2">
    <citation type="submission" date="2019-07" db="EMBL/GenBank/DDBJ databases">
        <title>Whole genome shotgun sequence of Halomonas cupida NBRC 102219.</title>
        <authorList>
            <person name="Hosoyama A."/>
            <person name="Uohara A."/>
            <person name="Ohji S."/>
            <person name="Ichikawa N."/>
        </authorList>
    </citation>
    <scope>NUCLEOTIDE SEQUENCE [LARGE SCALE GENOMIC DNA]</scope>
    <source>
        <strain evidence="8 11">NBRC 102219</strain>
    </source>
</reference>
<dbReference type="RefSeq" id="WP_073435486.1">
    <property type="nucleotide sequence ID" value="NZ_BJXU01000111.1"/>
</dbReference>
<evidence type="ECO:0000256" key="3">
    <source>
        <dbReference type="ARBA" id="ARBA00022692"/>
    </source>
</evidence>
<name>A0A1M7H0Y8_9GAMM</name>
<dbReference type="EMBL" id="BJXU01000111">
    <property type="protein sequence ID" value="GEN24810.1"/>
    <property type="molecule type" value="Genomic_DNA"/>
</dbReference>
<reference evidence="9 10" key="1">
    <citation type="submission" date="2016-11" db="EMBL/GenBank/DDBJ databases">
        <authorList>
            <person name="Jaros S."/>
            <person name="Januszkiewicz K."/>
            <person name="Wedrychowicz H."/>
        </authorList>
    </citation>
    <scope>NUCLEOTIDE SEQUENCE [LARGE SCALE GENOMIC DNA]</scope>
    <source>
        <strain evidence="9 10">DSM 4740</strain>
    </source>
</reference>
<evidence type="ECO:0000256" key="2">
    <source>
        <dbReference type="ARBA" id="ARBA00007362"/>
    </source>
</evidence>
<keyword evidence="5 6" id="KW-0472">Membrane</keyword>
<comment type="similarity">
    <text evidence="2">Belongs to the EamA transporter family.</text>
</comment>
<feature type="transmembrane region" description="Helical" evidence="6">
    <location>
        <begin position="213"/>
        <end position="232"/>
    </location>
</feature>
<dbReference type="InterPro" id="IPR050638">
    <property type="entry name" value="AA-Vitamin_Transporters"/>
</dbReference>
<dbReference type="AlphaFoldDB" id="A0A1M7H0Y8"/>
<proteinExistence type="inferred from homology"/>
<feature type="transmembrane region" description="Helical" evidence="6">
    <location>
        <begin position="151"/>
        <end position="171"/>
    </location>
</feature>
<dbReference type="SUPFAM" id="SSF103481">
    <property type="entry name" value="Multidrug resistance efflux transporter EmrE"/>
    <property type="match status" value="2"/>
</dbReference>
<keyword evidence="4 6" id="KW-1133">Transmembrane helix</keyword>
<dbReference type="OrthoDB" id="4167046at2"/>
<keyword evidence="3 6" id="KW-0812">Transmembrane</keyword>
<feature type="transmembrane region" description="Helical" evidence="6">
    <location>
        <begin position="67"/>
        <end position="88"/>
    </location>
</feature>
<dbReference type="Proteomes" id="UP000184123">
    <property type="component" value="Unassembled WGS sequence"/>
</dbReference>
<feature type="transmembrane region" description="Helical" evidence="6">
    <location>
        <begin position="183"/>
        <end position="201"/>
    </location>
</feature>
<evidence type="ECO:0000256" key="4">
    <source>
        <dbReference type="ARBA" id="ARBA00022989"/>
    </source>
</evidence>
<evidence type="ECO:0000313" key="11">
    <source>
        <dbReference type="Proteomes" id="UP000321726"/>
    </source>
</evidence>
<dbReference type="STRING" id="44933.SAMN05660971_02438"/>
<feature type="transmembrane region" description="Helical" evidence="6">
    <location>
        <begin position="121"/>
        <end position="139"/>
    </location>
</feature>
<feature type="domain" description="EamA" evidence="7">
    <location>
        <begin position="153"/>
        <end position="283"/>
    </location>
</feature>
<protein>
    <submittedName>
        <fullName evidence="8">Multidrug DMT transporter</fullName>
    </submittedName>
    <submittedName>
        <fullName evidence="9">Permease of the drug/metabolite transporter (DMT) superfamily</fullName>
    </submittedName>
</protein>
<feature type="transmembrane region" description="Helical" evidence="6">
    <location>
        <begin position="244"/>
        <end position="262"/>
    </location>
</feature>
<dbReference type="InterPro" id="IPR000620">
    <property type="entry name" value="EamA_dom"/>
</dbReference>
<dbReference type="GO" id="GO:0016020">
    <property type="term" value="C:membrane"/>
    <property type="evidence" value="ECO:0007669"/>
    <property type="project" value="UniProtKB-SubCell"/>
</dbReference>
<dbReference type="PANTHER" id="PTHR32322:SF2">
    <property type="entry name" value="EAMA DOMAIN-CONTAINING PROTEIN"/>
    <property type="match status" value="1"/>
</dbReference>
<organism evidence="9 10">
    <name type="scientific">Halomonas cupida</name>
    <dbReference type="NCBI Taxonomy" id="44933"/>
    <lineage>
        <taxon>Bacteria</taxon>
        <taxon>Pseudomonadati</taxon>
        <taxon>Pseudomonadota</taxon>
        <taxon>Gammaproteobacteria</taxon>
        <taxon>Oceanospirillales</taxon>
        <taxon>Halomonadaceae</taxon>
        <taxon>Halomonas</taxon>
    </lineage>
</organism>
<evidence type="ECO:0000259" key="7">
    <source>
        <dbReference type="Pfam" id="PF00892"/>
    </source>
</evidence>
<evidence type="ECO:0000313" key="8">
    <source>
        <dbReference type="EMBL" id="GEN24810.1"/>
    </source>
</evidence>
<evidence type="ECO:0000256" key="6">
    <source>
        <dbReference type="SAM" id="Phobius"/>
    </source>
</evidence>
<comment type="subcellular location">
    <subcellularLocation>
        <location evidence="1">Membrane</location>
        <topology evidence="1">Multi-pass membrane protein</topology>
    </subcellularLocation>
</comment>
<dbReference type="EMBL" id="FRCA01000006">
    <property type="protein sequence ID" value="SHM22006.1"/>
    <property type="molecule type" value="Genomic_DNA"/>
</dbReference>
<accession>A0A1M7H0Y8</accession>
<gene>
    <name evidence="8" type="ORF">HCU01_27590</name>
    <name evidence="9" type="ORF">SAMN05660971_02438</name>
</gene>
<evidence type="ECO:0000256" key="1">
    <source>
        <dbReference type="ARBA" id="ARBA00004141"/>
    </source>
</evidence>
<keyword evidence="11" id="KW-1185">Reference proteome</keyword>
<feature type="transmembrane region" description="Helical" evidence="6">
    <location>
        <begin position="268"/>
        <end position="287"/>
    </location>
</feature>
<dbReference type="Pfam" id="PF00892">
    <property type="entry name" value="EamA"/>
    <property type="match status" value="2"/>
</dbReference>
<dbReference type="Proteomes" id="UP000321726">
    <property type="component" value="Unassembled WGS sequence"/>
</dbReference>
<dbReference type="PANTHER" id="PTHR32322">
    <property type="entry name" value="INNER MEMBRANE TRANSPORTER"/>
    <property type="match status" value="1"/>
</dbReference>
<feature type="transmembrane region" description="Helical" evidence="6">
    <location>
        <begin position="94"/>
        <end position="114"/>
    </location>
</feature>
<sequence length="301" mass="32460">MPPLALLAPLGAVLIWSGNMTINQLAVDTIAPSSIAFLRWVLALLVLTPFVLPRVWQERREVRRQWWRLAILGLLGMALWQGLAYMAAATTSATNMGILAAMVPLLTILISALVLREAPTWGGIIGGIVALAGVLWLLSRGNLGAMSRLEVASGDGLMVVAAICYALYGVMLKRWAMPLSPWVMLYMQAVFATLLLLPGYLSGPMTPISSANIGLILYAGIPASIITTYLWMTAIRHLGASRSSIFINLMPVFSALIAMLWLDERLAAHHLSGGVLVLCGVLLAQLVNRPLTRSPTHSCAE</sequence>
<evidence type="ECO:0000313" key="10">
    <source>
        <dbReference type="Proteomes" id="UP000184123"/>
    </source>
</evidence>
<evidence type="ECO:0000313" key="9">
    <source>
        <dbReference type="EMBL" id="SHM22006.1"/>
    </source>
</evidence>
<dbReference type="InterPro" id="IPR037185">
    <property type="entry name" value="EmrE-like"/>
</dbReference>
<feature type="domain" description="EamA" evidence="7">
    <location>
        <begin position="6"/>
        <end position="138"/>
    </location>
</feature>